<evidence type="ECO:0000256" key="7">
    <source>
        <dbReference type="ARBA" id="ARBA00022779"/>
    </source>
</evidence>
<gene>
    <name evidence="11" type="primary">fliL</name>
    <name evidence="11" type="ORF">ACFOKJ_02205</name>
</gene>
<keyword evidence="9 10" id="KW-0472">Membrane</keyword>
<keyword evidence="5 10" id="KW-0145">Chemotaxis</keyword>
<dbReference type="RefSeq" id="WP_390276360.1">
    <property type="nucleotide sequence ID" value="NZ_JBHRYH010000005.1"/>
</dbReference>
<keyword evidence="11" id="KW-0282">Flagellum</keyword>
<keyword evidence="6 10" id="KW-0812">Transmembrane</keyword>
<proteinExistence type="inferred from homology"/>
<comment type="subcellular location">
    <subcellularLocation>
        <location evidence="10">Cell inner membrane</location>
    </subcellularLocation>
    <subcellularLocation>
        <location evidence="2">Cell membrane</location>
        <topology evidence="2">Single-pass membrane protein</topology>
    </subcellularLocation>
</comment>
<dbReference type="Proteomes" id="UP001595636">
    <property type="component" value="Unassembled WGS sequence"/>
</dbReference>
<dbReference type="PANTHER" id="PTHR35091">
    <property type="entry name" value="FLAGELLAR PROTEIN FLIL"/>
    <property type="match status" value="1"/>
</dbReference>
<evidence type="ECO:0000256" key="8">
    <source>
        <dbReference type="ARBA" id="ARBA00022989"/>
    </source>
</evidence>
<dbReference type="InterPro" id="IPR005503">
    <property type="entry name" value="FliL"/>
</dbReference>
<evidence type="ECO:0000313" key="12">
    <source>
        <dbReference type="Proteomes" id="UP001595636"/>
    </source>
</evidence>
<feature type="transmembrane region" description="Helical" evidence="10">
    <location>
        <begin position="24"/>
        <end position="48"/>
    </location>
</feature>
<protein>
    <recommendedName>
        <fullName evidence="10">Flagellar protein FliL</fullName>
    </recommendedName>
</protein>
<evidence type="ECO:0000256" key="9">
    <source>
        <dbReference type="ARBA" id="ARBA00023136"/>
    </source>
</evidence>
<keyword evidence="10" id="KW-0997">Cell inner membrane</keyword>
<sequence>MAEKKEDTKAPVAAAPAAGGNKKLIIIVIVLLVVLLAAIGGLAAYLILGQSHAPAAASAEHSQEAEPKKEKKEGPPIFEKLDSFVVNLTGGPTAPMLQVEMQAELADEEAKNNFKAYMPKIRSAVILLLSSKTEEELATPDGKVKLRAQIKRIMNEAMDAAETEPVEGVLFTSFIIQQQ</sequence>
<comment type="similarity">
    <text evidence="3 10">Belongs to the FliL family.</text>
</comment>
<comment type="function">
    <text evidence="1 10">Controls the rotational direction of flagella during chemotaxis.</text>
</comment>
<keyword evidence="7 10" id="KW-0283">Flagellar rotation</keyword>
<keyword evidence="8 10" id="KW-1133">Transmembrane helix</keyword>
<evidence type="ECO:0000256" key="3">
    <source>
        <dbReference type="ARBA" id="ARBA00008281"/>
    </source>
</evidence>
<dbReference type="PANTHER" id="PTHR35091:SF2">
    <property type="entry name" value="FLAGELLAR PROTEIN FLIL"/>
    <property type="match status" value="1"/>
</dbReference>
<name>A0ABV7TPI3_9NEIS</name>
<organism evidence="11 12">
    <name type="scientific">Vogesella amnigena</name>
    <dbReference type="NCBI Taxonomy" id="1507449"/>
    <lineage>
        <taxon>Bacteria</taxon>
        <taxon>Pseudomonadati</taxon>
        <taxon>Pseudomonadota</taxon>
        <taxon>Betaproteobacteria</taxon>
        <taxon>Neisseriales</taxon>
        <taxon>Chromobacteriaceae</taxon>
        <taxon>Vogesella</taxon>
    </lineage>
</organism>
<evidence type="ECO:0000256" key="5">
    <source>
        <dbReference type="ARBA" id="ARBA00022500"/>
    </source>
</evidence>
<dbReference type="Pfam" id="PF03748">
    <property type="entry name" value="FliL"/>
    <property type="match status" value="1"/>
</dbReference>
<evidence type="ECO:0000256" key="1">
    <source>
        <dbReference type="ARBA" id="ARBA00002254"/>
    </source>
</evidence>
<evidence type="ECO:0000256" key="6">
    <source>
        <dbReference type="ARBA" id="ARBA00022692"/>
    </source>
</evidence>
<evidence type="ECO:0000256" key="2">
    <source>
        <dbReference type="ARBA" id="ARBA00004162"/>
    </source>
</evidence>
<keyword evidence="12" id="KW-1185">Reference proteome</keyword>
<reference evidence="12" key="1">
    <citation type="journal article" date="2019" name="Int. J. Syst. Evol. Microbiol.">
        <title>The Global Catalogue of Microorganisms (GCM) 10K type strain sequencing project: providing services to taxonomists for standard genome sequencing and annotation.</title>
        <authorList>
            <consortium name="The Broad Institute Genomics Platform"/>
            <consortium name="The Broad Institute Genome Sequencing Center for Infectious Disease"/>
            <person name="Wu L."/>
            <person name="Ma J."/>
        </authorList>
    </citation>
    <scope>NUCLEOTIDE SEQUENCE [LARGE SCALE GENOMIC DNA]</scope>
    <source>
        <strain evidence="12">KCTC 42195</strain>
    </source>
</reference>
<evidence type="ECO:0000256" key="4">
    <source>
        <dbReference type="ARBA" id="ARBA00022475"/>
    </source>
</evidence>
<keyword evidence="4" id="KW-1003">Cell membrane</keyword>
<dbReference type="EMBL" id="JBHRYH010000005">
    <property type="protein sequence ID" value="MFC3624955.1"/>
    <property type="molecule type" value="Genomic_DNA"/>
</dbReference>
<evidence type="ECO:0000256" key="10">
    <source>
        <dbReference type="RuleBase" id="RU364125"/>
    </source>
</evidence>
<evidence type="ECO:0000313" key="11">
    <source>
        <dbReference type="EMBL" id="MFC3624955.1"/>
    </source>
</evidence>
<comment type="caution">
    <text evidence="11">The sequence shown here is derived from an EMBL/GenBank/DDBJ whole genome shotgun (WGS) entry which is preliminary data.</text>
</comment>
<keyword evidence="11" id="KW-0966">Cell projection</keyword>
<keyword evidence="11" id="KW-0969">Cilium</keyword>
<accession>A0ABV7TPI3</accession>